<dbReference type="EMBL" id="JABFDB010000038">
    <property type="protein sequence ID" value="NYZ24261.1"/>
    <property type="molecule type" value="Genomic_DNA"/>
</dbReference>
<evidence type="ECO:0000256" key="2">
    <source>
        <dbReference type="ARBA" id="ARBA00022448"/>
    </source>
</evidence>
<feature type="domain" description="ABC transporter" evidence="5">
    <location>
        <begin position="4"/>
        <end position="237"/>
    </location>
</feature>
<dbReference type="InterPro" id="IPR003593">
    <property type="entry name" value="AAA+_ATPase"/>
</dbReference>
<name>A0ABX2TLM2_9PROT</name>
<keyword evidence="3" id="KW-0547">Nucleotide-binding</keyword>
<keyword evidence="7" id="KW-1185">Reference proteome</keyword>
<dbReference type="InterPro" id="IPR003439">
    <property type="entry name" value="ABC_transporter-like_ATP-bd"/>
</dbReference>
<dbReference type="PROSITE" id="PS00211">
    <property type="entry name" value="ABC_TRANSPORTER_1"/>
    <property type="match status" value="1"/>
</dbReference>
<dbReference type="PROSITE" id="PS50893">
    <property type="entry name" value="ABC_TRANSPORTER_2"/>
    <property type="match status" value="1"/>
</dbReference>
<sequence>MGSLSVSGVTKVYGVPGAPGAVTALSNLSFEIANHEFCTILGHSGCGKTTLLNMVAGFERATEGTIAVDGTPVGPPGWERSMMFQDYALFPWLTVRDNVMYGPRMKREPKDEARRQADELITLVGLAGFEKHYPHQLSGGMRQRVALARALVVCPRVLLMDEPFAALDSQTRSFMQDELVRIWRHEPKTVMLVTHSIDEAIKLSDRIIVLSSRPGRLKAQIPVDLPRPRDEDHPVYRALKKQLRDMIHEEMEEG</sequence>
<evidence type="ECO:0000256" key="1">
    <source>
        <dbReference type="ARBA" id="ARBA00005417"/>
    </source>
</evidence>
<organism evidence="6 7">
    <name type="scientific">Azospirillum oleiclasticum</name>
    <dbReference type="NCBI Taxonomy" id="2735135"/>
    <lineage>
        <taxon>Bacteria</taxon>
        <taxon>Pseudomonadati</taxon>
        <taxon>Pseudomonadota</taxon>
        <taxon>Alphaproteobacteria</taxon>
        <taxon>Rhodospirillales</taxon>
        <taxon>Azospirillaceae</taxon>
        <taxon>Azospirillum</taxon>
    </lineage>
</organism>
<reference evidence="6 7" key="1">
    <citation type="submission" date="2020-05" db="EMBL/GenBank/DDBJ databases">
        <title>Azospirillum oleiclasticum sp. nov, a nitrogen-fixing and heavy crude oil-emulsifying bacterium isolated from the crude oil of Yumen Oilfield.</title>
        <authorList>
            <person name="Wu D."/>
            <person name="Cai M."/>
            <person name="Zhang X."/>
        </authorList>
    </citation>
    <scope>NUCLEOTIDE SEQUENCE [LARGE SCALE GENOMIC DNA]</scope>
    <source>
        <strain evidence="6 7">ROY-1-1-2</strain>
    </source>
</reference>
<proteinExistence type="inferred from homology"/>
<gene>
    <name evidence="6" type="ORF">HND93_31530</name>
</gene>
<comment type="similarity">
    <text evidence="1">Belongs to the ABC transporter superfamily.</text>
</comment>
<protein>
    <submittedName>
        <fullName evidence="6">ABC transporter ATP-binding protein</fullName>
    </submittedName>
</protein>
<comment type="caution">
    <text evidence="6">The sequence shown here is derived from an EMBL/GenBank/DDBJ whole genome shotgun (WGS) entry which is preliminary data.</text>
</comment>
<keyword evidence="4 6" id="KW-0067">ATP-binding</keyword>
<evidence type="ECO:0000313" key="6">
    <source>
        <dbReference type="EMBL" id="NYZ24261.1"/>
    </source>
</evidence>
<evidence type="ECO:0000313" key="7">
    <source>
        <dbReference type="Proteomes" id="UP000584642"/>
    </source>
</evidence>
<evidence type="ECO:0000259" key="5">
    <source>
        <dbReference type="PROSITE" id="PS50893"/>
    </source>
</evidence>
<dbReference type="InterPro" id="IPR050166">
    <property type="entry name" value="ABC_transporter_ATP-bind"/>
</dbReference>
<dbReference type="Proteomes" id="UP000584642">
    <property type="component" value="Unassembled WGS sequence"/>
</dbReference>
<dbReference type="SUPFAM" id="SSF52540">
    <property type="entry name" value="P-loop containing nucleoside triphosphate hydrolases"/>
    <property type="match status" value="1"/>
</dbReference>
<evidence type="ECO:0000256" key="3">
    <source>
        <dbReference type="ARBA" id="ARBA00022741"/>
    </source>
</evidence>
<dbReference type="PANTHER" id="PTHR42788">
    <property type="entry name" value="TAURINE IMPORT ATP-BINDING PROTEIN-RELATED"/>
    <property type="match status" value="1"/>
</dbReference>
<evidence type="ECO:0000256" key="4">
    <source>
        <dbReference type="ARBA" id="ARBA00022840"/>
    </source>
</evidence>
<dbReference type="InterPro" id="IPR027417">
    <property type="entry name" value="P-loop_NTPase"/>
</dbReference>
<dbReference type="Gene3D" id="3.40.50.300">
    <property type="entry name" value="P-loop containing nucleotide triphosphate hydrolases"/>
    <property type="match status" value="1"/>
</dbReference>
<dbReference type="RefSeq" id="WP_180286035.1">
    <property type="nucleotide sequence ID" value="NZ_JABFDB010000038.1"/>
</dbReference>
<dbReference type="GO" id="GO:0005524">
    <property type="term" value="F:ATP binding"/>
    <property type="evidence" value="ECO:0007669"/>
    <property type="project" value="UniProtKB-KW"/>
</dbReference>
<dbReference type="Pfam" id="PF00005">
    <property type="entry name" value="ABC_tran"/>
    <property type="match status" value="1"/>
</dbReference>
<dbReference type="SMART" id="SM00382">
    <property type="entry name" value="AAA"/>
    <property type="match status" value="1"/>
</dbReference>
<dbReference type="CDD" id="cd03293">
    <property type="entry name" value="ABC_NrtD_SsuB_transporters"/>
    <property type="match status" value="1"/>
</dbReference>
<accession>A0ABX2TLM2</accession>
<dbReference type="InterPro" id="IPR017871">
    <property type="entry name" value="ABC_transporter-like_CS"/>
</dbReference>
<dbReference type="PANTHER" id="PTHR42788:SF13">
    <property type="entry name" value="ALIPHATIC SULFONATES IMPORT ATP-BINDING PROTEIN SSUB"/>
    <property type="match status" value="1"/>
</dbReference>
<keyword evidence="2" id="KW-0813">Transport</keyword>